<dbReference type="Proteomes" id="UP000828390">
    <property type="component" value="Unassembled WGS sequence"/>
</dbReference>
<evidence type="ECO:0000313" key="2">
    <source>
        <dbReference type="Proteomes" id="UP000828390"/>
    </source>
</evidence>
<organism evidence="1 2">
    <name type="scientific">Dreissena polymorpha</name>
    <name type="common">Zebra mussel</name>
    <name type="synonym">Mytilus polymorpha</name>
    <dbReference type="NCBI Taxonomy" id="45954"/>
    <lineage>
        <taxon>Eukaryota</taxon>
        <taxon>Metazoa</taxon>
        <taxon>Spiralia</taxon>
        <taxon>Lophotrochozoa</taxon>
        <taxon>Mollusca</taxon>
        <taxon>Bivalvia</taxon>
        <taxon>Autobranchia</taxon>
        <taxon>Heteroconchia</taxon>
        <taxon>Euheterodonta</taxon>
        <taxon>Imparidentia</taxon>
        <taxon>Neoheterodontei</taxon>
        <taxon>Myida</taxon>
        <taxon>Dreissenoidea</taxon>
        <taxon>Dreissenidae</taxon>
        <taxon>Dreissena</taxon>
    </lineage>
</organism>
<dbReference type="AlphaFoldDB" id="A0A9D4BGR5"/>
<reference evidence="1" key="1">
    <citation type="journal article" date="2019" name="bioRxiv">
        <title>The Genome of the Zebra Mussel, Dreissena polymorpha: A Resource for Invasive Species Research.</title>
        <authorList>
            <person name="McCartney M.A."/>
            <person name="Auch B."/>
            <person name="Kono T."/>
            <person name="Mallez S."/>
            <person name="Zhang Y."/>
            <person name="Obille A."/>
            <person name="Becker A."/>
            <person name="Abrahante J.E."/>
            <person name="Garbe J."/>
            <person name="Badalamenti J.P."/>
            <person name="Herman A."/>
            <person name="Mangelson H."/>
            <person name="Liachko I."/>
            <person name="Sullivan S."/>
            <person name="Sone E.D."/>
            <person name="Koren S."/>
            <person name="Silverstein K.A.T."/>
            <person name="Beckman K.B."/>
            <person name="Gohl D.M."/>
        </authorList>
    </citation>
    <scope>NUCLEOTIDE SEQUENCE</scope>
    <source>
        <strain evidence="1">Duluth1</strain>
        <tissue evidence="1">Whole animal</tissue>
    </source>
</reference>
<comment type="caution">
    <text evidence="1">The sequence shown here is derived from an EMBL/GenBank/DDBJ whole genome shotgun (WGS) entry which is preliminary data.</text>
</comment>
<evidence type="ECO:0000313" key="1">
    <source>
        <dbReference type="EMBL" id="KAH3694885.1"/>
    </source>
</evidence>
<sequence length="136" mass="16209">MDFVKTSPIHSDWPFYYWTGNDEHLWVASPERSVYTLVCFLSALFPGERRPIGCQPNTHTPFVIFKQWKNSPRSAAVATARDDLDAPYRLWKSQSCHKKHFPEWRFLVHKCLTRFGNYQRLWDAFLTNKWNTIIRS</sequence>
<reference evidence="1" key="2">
    <citation type="submission" date="2020-11" db="EMBL/GenBank/DDBJ databases">
        <authorList>
            <person name="McCartney M.A."/>
            <person name="Auch B."/>
            <person name="Kono T."/>
            <person name="Mallez S."/>
            <person name="Becker A."/>
            <person name="Gohl D.M."/>
            <person name="Silverstein K.A.T."/>
            <person name="Koren S."/>
            <person name="Bechman K.B."/>
            <person name="Herman A."/>
            <person name="Abrahante J.E."/>
            <person name="Garbe J."/>
        </authorList>
    </citation>
    <scope>NUCLEOTIDE SEQUENCE</scope>
    <source>
        <strain evidence="1">Duluth1</strain>
        <tissue evidence="1">Whole animal</tissue>
    </source>
</reference>
<keyword evidence="2" id="KW-1185">Reference proteome</keyword>
<accession>A0A9D4BGR5</accession>
<protein>
    <submittedName>
        <fullName evidence="1">Uncharacterized protein</fullName>
    </submittedName>
</protein>
<proteinExistence type="predicted"/>
<name>A0A9D4BGR5_DREPO</name>
<dbReference type="EMBL" id="JAIWYP010000016">
    <property type="protein sequence ID" value="KAH3694885.1"/>
    <property type="molecule type" value="Genomic_DNA"/>
</dbReference>
<gene>
    <name evidence="1" type="ORF">DPMN_082327</name>
</gene>